<dbReference type="InterPro" id="IPR006189">
    <property type="entry name" value="CHASE_dom"/>
</dbReference>
<dbReference type="Gene3D" id="3.30.450.350">
    <property type="entry name" value="CHASE domain"/>
    <property type="match status" value="1"/>
</dbReference>
<dbReference type="NCBIfam" id="TIGR00254">
    <property type="entry name" value="GGDEF"/>
    <property type="match status" value="1"/>
</dbReference>
<dbReference type="InterPro" id="IPR052163">
    <property type="entry name" value="DGC-Regulatory_Protein"/>
</dbReference>
<comment type="subcellular location">
    <subcellularLocation>
        <location evidence="1">Membrane</location>
    </subcellularLocation>
</comment>
<sequence>MSRLPMLLPWLILVITLGVTWLLWDHERQVSRKELRAQFDFALRDTVSRVEQRVAAHEQMLRGVQGLLAATGLFDRRAIREYVETLQLDANFSGVQAIGVVELVPAGRKATHEAAMRRLGFADYAIYPAGERPFYGTVIQREPGGWRDPLPLGLDALADPARRLALETARDSGMAAITAKVRLAVDKKPEAQPGFIMYLPIFSPGQARDSLAQRRAHIVGWVYASFYMDDFMAGLYGKQVPGVELAIYDGADPVAGALMYRSATADKATPAEPDEILSANEYMVVAGSSWTLRLTTQSEFADRFGRDAAPLIALAGISVSLTLALLAWFMVTGRARALRLAAVMTSELRHMAQHDPLTGLPNRALFSDRLQNELARAKRHGDHFAMIFLDLDRFKPINDSYGHAVGDLLLKQVAMRLQQSVRASDTVGRIGGDEFVVLMPALAEGEAARGLAEKLRHAIGQPFMVDGRELNISCSLGVAVYPDDGGDDLALSNSADAAMYRAKAGGRDKVQTAR</sequence>
<dbReference type="Gene3D" id="3.30.70.270">
    <property type="match status" value="1"/>
</dbReference>
<evidence type="ECO:0000313" key="8">
    <source>
        <dbReference type="EMBL" id="MCG2575581.1"/>
    </source>
</evidence>
<evidence type="ECO:0000256" key="5">
    <source>
        <dbReference type="SAM" id="Phobius"/>
    </source>
</evidence>
<dbReference type="RefSeq" id="WP_275706630.1">
    <property type="nucleotide sequence ID" value="NZ_JAKLTN010000001.1"/>
</dbReference>
<dbReference type="Pfam" id="PF00990">
    <property type="entry name" value="GGDEF"/>
    <property type="match status" value="1"/>
</dbReference>
<gene>
    <name evidence="8" type="ORF">LZ012_01075</name>
</gene>
<dbReference type="SMART" id="SM00267">
    <property type="entry name" value="GGDEF"/>
    <property type="match status" value="1"/>
</dbReference>
<evidence type="ECO:0000259" key="6">
    <source>
        <dbReference type="PROSITE" id="PS50839"/>
    </source>
</evidence>
<feature type="domain" description="CHASE" evidence="6">
    <location>
        <begin position="70"/>
        <end position="293"/>
    </location>
</feature>
<dbReference type="CDD" id="cd01949">
    <property type="entry name" value="GGDEF"/>
    <property type="match status" value="1"/>
</dbReference>
<dbReference type="InterPro" id="IPR042240">
    <property type="entry name" value="CHASE_sf"/>
</dbReference>
<evidence type="ECO:0000313" key="9">
    <source>
        <dbReference type="Proteomes" id="UP001165384"/>
    </source>
</evidence>
<protein>
    <submittedName>
        <fullName evidence="8">CHASE domain-containing protein</fullName>
    </submittedName>
</protein>
<proteinExistence type="predicted"/>
<dbReference type="PANTHER" id="PTHR46663:SF3">
    <property type="entry name" value="SLL0267 PROTEIN"/>
    <property type="match status" value="1"/>
</dbReference>
<dbReference type="InterPro" id="IPR029787">
    <property type="entry name" value="Nucleotide_cyclase"/>
</dbReference>
<feature type="domain" description="GGDEF" evidence="7">
    <location>
        <begin position="382"/>
        <end position="514"/>
    </location>
</feature>
<evidence type="ECO:0000259" key="7">
    <source>
        <dbReference type="PROSITE" id="PS50887"/>
    </source>
</evidence>
<dbReference type="PANTHER" id="PTHR46663">
    <property type="entry name" value="DIGUANYLATE CYCLASE DGCT-RELATED"/>
    <property type="match status" value="1"/>
</dbReference>
<reference evidence="8" key="1">
    <citation type="submission" date="2022-01" db="EMBL/GenBank/DDBJ databases">
        <authorList>
            <person name="Jo J.-H."/>
            <person name="Im W.-T."/>
        </authorList>
    </citation>
    <scope>NUCLEOTIDE SEQUENCE</scope>
    <source>
        <strain evidence="8">XY25</strain>
    </source>
</reference>
<keyword evidence="9" id="KW-1185">Reference proteome</keyword>
<dbReference type="PROSITE" id="PS50839">
    <property type="entry name" value="CHASE"/>
    <property type="match status" value="1"/>
</dbReference>
<dbReference type="PROSITE" id="PS50887">
    <property type="entry name" value="GGDEF"/>
    <property type="match status" value="1"/>
</dbReference>
<dbReference type="Proteomes" id="UP001165384">
    <property type="component" value="Unassembled WGS sequence"/>
</dbReference>
<keyword evidence="3 5" id="KW-1133">Transmembrane helix</keyword>
<comment type="caution">
    <text evidence="8">The sequence shown here is derived from an EMBL/GenBank/DDBJ whole genome shotgun (WGS) entry which is preliminary data.</text>
</comment>
<name>A0ABS9JXE3_9RHOO</name>
<evidence type="ECO:0000256" key="2">
    <source>
        <dbReference type="ARBA" id="ARBA00022692"/>
    </source>
</evidence>
<feature type="transmembrane region" description="Helical" evidence="5">
    <location>
        <begin position="311"/>
        <end position="331"/>
    </location>
</feature>
<organism evidence="8 9">
    <name type="scientific">Dechloromonas hankyongensis</name>
    <dbReference type="NCBI Taxonomy" id="2908002"/>
    <lineage>
        <taxon>Bacteria</taxon>
        <taxon>Pseudomonadati</taxon>
        <taxon>Pseudomonadota</taxon>
        <taxon>Betaproteobacteria</taxon>
        <taxon>Rhodocyclales</taxon>
        <taxon>Azonexaceae</taxon>
        <taxon>Dechloromonas</taxon>
    </lineage>
</organism>
<dbReference type="SUPFAM" id="SSF55073">
    <property type="entry name" value="Nucleotide cyclase"/>
    <property type="match status" value="1"/>
</dbReference>
<evidence type="ECO:0000256" key="3">
    <source>
        <dbReference type="ARBA" id="ARBA00022989"/>
    </source>
</evidence>
<dbReference type="SMART" id="SM01079">
    <property type="entry name" value="CHASE"/>
    <property type="match status" value="1"/>
</dbReference>
<dbReference type="InterPro" id="IPR000160">
    <property type="entry name" value="GGDEF_dom"/>
</dbReference>
<dbReference type="InterPro" id="IPR043128">
    <property type="entry name" value="Rev_trsase/Diguanyl_cyclase"/>
</dbReference>
<feature type="transmembrane region" description="Helical" evidence="5">
    <location>
        <begin position="6"/>
        <end position="24"/>
    </location>
</feature>
<keyword evidence="4 5" id="KW-0472">Membrane</keyword>
<dbReference type="Pfam" id="PF03924">
    <property type="entry name" value="CHASE"/>
    <property type="match status" value="1"/>
</dbReference>
<dbReference type="EMBL" id="JAKLTN010000001">
    <property type="protein sequence ID" value="MCG2575581.1"/>
    <property type="molecule type" value="Genomic_DNA"/>
</dbReference>
<evidence type="ECO:0000256" key="1">
    <source>
        <dbReference type="ARBA" id="ARBA00004370"/>
    </source>
</evidence>
<evidence type="ECO:0000256" key="4">
    <source>
        <dbReference type="ARBA" id="ARBA00023136"/>
    </source>
</evidence>
<keyword evidence="2 5" id="KW-0812">Transmembrane</keyword>
<accession>A0ABS9JXE3</accession>